<reference evidence="2 3" key="1">
    <citation type="submission" date="2017-07" db="EMBL/GenBank/DDBJ databases">
        <title>Tamlnaduibacter salinus (Mi-7) genome sequencing.</title>
        <authorList>
            <person name="Verma A."/>
            <person name="Krishnamurthi S."/>
        </authorList>
    </citation>
    <scope>NUCLEOTIDE SEQUENCE [LARGE SCALE GENOMIC DNA]</scope>
    <source>
        <strain evidence="2 3">Mi-7</strain>
    </source>
</reference>
<keyword evidence="3" id="KW-1185">Reference proteome</keyword>
<evidence type="ECO:0000256" key="1">
    <source>
        <dbReference type="SAM" id="SignalP"/>
    </source>
</evidence>
<evidence type="ECO:0000313" key="3">
    <source>
        <dbReference type="Proteomes" id="UP000218332"/>
    </source>
</evidence>
<gene>
    <name evidence="2" type="ORF">CF392_00495</name>
</gene>
<organism evidence="2 3">
    <name type="scientific">Tamilnaduibacter salinus</name>
    <dbReference type="NCBI Taxonomy" id="1484056"/>
    <lineage>
        <taxon>Bacteria</taxon>
        <taxon>Pseudomonadati</taxon>
        <taxon>Pseudomonadota</taxon>
        <taxon>Gammaproteobacteria</taxon>
        <taxon>Pseudomonadales</taxon>
        <taxon>Marinobacteraceae</taxon>
        <taxon>Tamilnaduibacter</taxon>
    </lineage>
</organism>
<evidence type="ECO:0008006" key="4">
    <source>
        <dbReference type="Google" id="ProtNLM"/>
    </source>
</evidence>
<keyword evidence="1" id="KW-0732">Signal</keyword>
<dbReference type="EMBL" id="NMPM01000004">
    <property type="protein sequence ID" value="PAV27428.1"/>
    <property type="molecule type" value="Genomic_DNA"/>
</dbReference>
<protein>
    <recommendedName>
        <fullName evidence="4">Transporter</fullName>
    </recommendedName>
</protein>
<comment type="caution">
    <text evidence="2">The sequence shown here is derived from an EMBL/GenBank/DDBJ whole genome shotgun (WGS) entry which is preliminary data.</text>
</comment>
<evidence type="ECO:0000313" key="2">
    <source>
        <dbReference type="EMBL" id="PAV27428.1"/>
    </source>
</evidence>
<sequence>MMGRLALFLLGVAIMAPARAELSARVSGAEADRSAPYRETVSAVMVRPDEHRVWSLDHEYRVFELLPRNGVPPATNGHVHQLAVGWSDRVGAWDVSLAPTLAVSSNVLRHPASMRLDDWRLDGRVVRRTVGLAGGDWRWGIGVDDRFGDYAPWPLVQWQTTLGEAFELTLGLPSNGVEWRVTERWRLSLDVFPDGGQWQVRDESRTRVSRLEQTRWRADLALQWRVLPKVALAAGVARLMDRRWSYRLEDGRGAERTPSSANAWFLAISWRLPGQTDN</sequence>
<dbReference type="RefSeq" id="WP_095609510.1">
    <property type="nucleotide sequence ID" value="NZ_NMPM01000004.1"/>
</dbReference>
<name>A0A2A2I7R2_9GAMM</name>
<dbReference type="Proteomes" id="UP000218332">
    <property type="component" value="Unassembled WGS sequence"/>
</dbReference>
<dbReference type="AlphaFoldDB" id="A0A2A2I7R2"/>
<feature type="signal peptide" evidence="1">
    <location>
        <begin position="1"/>
        <end position="20"/>
    </location>
</feature>
<accession>A0A2A2I7R2</accession>
<proteinExistence type="predicted"/>
<feature type="chain" id="PRO_5012403744" description="Transporter" evidence="1">
    <location>
        <begin position="21"/>
        <end position="278"/>
    </location>
</feature>